<feature type="domain" description="Fibronectin type-III" evidence="2">
    <location>
        <begin position="96"/>
        <end position="192"/>
    </location>
</feature>
<dbReference type="Gene3D" id="2.60.40.10">
    <property type="entry name" value="Immunoglobulins"/>
    <property type="match status" value="5"/>
</dbReference>
<dbReference type="CDD" id="cd00063">
    <property type="entry name" value="FN3"/>
    <property type="match status" value="4"/>
</dbReference>
<dbReference type="SMART" id="SM00060">
    <property type="entry name" value="FN3"/>
    <property type="match status" value="5"/>
</dbReference>
<dbReference type="Proteomes" id="UP000887565">
    <property type="component" value="Unplaced"/>
</dbReference>
<dbReference type="InterPro" id="IPR036116">
    <property type="entry name" value="FN3_sf"/>
</dbReference>
<evidence type="ECO:0000313" key="4">
    <source>
        <dbReference type="WBParaSite" id="nRc.2.0.1.t32882-RA"/>
    </source>
</evidence>
<feature type="domain" description="Fibronectin type-III" evidence="2">
    <location>
        <begin position="297"/>
        <end position="388"/>
    </location>
</feature>
<dbReference type="PROSITE" id="PS50853">
    <property type="entry name" value="FN3"/>
    <property type="match status" value="4"/>
</dbReference>
<dbReference type="PANTHER" id="PTHR46708:SF2">
    <property type="entry name" value="FIBRONECTIN TYPE-III DOMAIN-CONTAINING PROTEIN"/>
    <property type="match status" value="1"/>
</dbReference>
<evidence type="ECO:0000256" key="1">
    <source>
        <dbReference type="ARBA" id="ARBA00022737"/>
    </source>
</evidence>
<feature type="domain" description="Fibronectin type-III" evidence="2">
    <location>
        <begin position="616"/>
        <end position="712"/>
    </location>
</feature>
<dbReference type="AlphaFoldDB" id="A0A915K3U2"/>
<protein>
    <submittedName>
        <fullName evidence="4">Fibronectin type-III domain-containing protein</fullName>
    </submittedName>
</protein>
<feature type="domain" description="Fibronectin type-III" evidence="2">
    <location>
        <begin position="519"/>
        <end position="612"/>
    </location>
</feature>
<accession>A0A915K3U2</accession>
<organism evidence="3 4">
    <name type="scientific">Romanomermis culicivorax</name>
    <name type="common">Nematode worm</name>
    <dbReference type="NCBI Taxonomy" id="13658"/>
    <lineage>
        <taxon>Eukaryota</taxon>
        <taxon>Metazoa</taxon>
        <taxon>Ecdysozoa</taxon>
        <taxon>Nematoda</taxon>
        <taxon>Enoplea</taxon>
        <taxon>Dorylaimia</taxon>
        <taxon>Mermithida</taxon>
        <taxon>Mermithoidea</taxon>
        <taxon>Mermithidae</taxon>
        <taxon>Romanomermis</taxon>
    </lineage>
</organism>
<dbReference type="OMA" id="RIFFWIN"/>
<keyword evidence="3" id="KW-1185">Reference proteome</keyword>
<name>A0A915K3U2_ROMCU</name>
<keyword evidence="1" id="KW-0677">Repeat</keyword>
<dbReference type="WBParaSite" id="nRc.2.0.1.t32882-RA">
    <property type="protein sequence ID" value="nRc.2.0.1.t32882-RA"/>
    <property type="gene ID" value="nRc.2.0.1.g32882"/>
</dbReference>
<evidence type="ECO:0000313" key="3">
    <source>
        <dbReference type="Proteomes" id="UP000887565"/>
    </source>
</evidence>
<dbReference type="PANTHER" id="PTHR46708">
    <property type="entry name" value="TENASCIN"/>
    <property type="match status" value="1"/>
</dbReference>
<sequence length="738" mass="83426">MMLSFHDFPWSRPQTTVDNHQDIEVDLRSDRDPDWQSYDSEIPHNEGQRSYSIDLRNLYGNTRYYVRVRAVGTDRSNLCISPSVGFTTQCSAPKSPPNSIIAQAVDSKTVVLTWNHPDRSTWGCPDIWYSVEGNINGRTPQTFEVKSDPRGYRVEYRIQTEPGSQWRLRVQTVNSGGASPWSAEVTVKTESDAYCSPPRLNPMSDKIDVEWTSLGRGGGIVFGYYINYRTNLDPRWQRQIPVIIYRGDDLPYRGIINGLSAGVRVAVRIEVIDSNQRTIYYSPEVVAEITCSAPNSVPANFHSTAPDPRHIRLTWEPYNRDPSACPDLSYELQVLEPRGVLSVRKSVSDTQHVFDARPNQRYIVQIRVVNAAGAGPWSRVVSATTPPAGELITGLMVTYHQGMPVLSWRSVDGVDELVAFYKVEIMHESEPGWKPHSSGLYFPTKSTNAKHIVLKFHYDLYTIPFVGSQRPYSVQMPDLPEGRTVQAHVVVMDQNNGVAYTSHGVSVTVPPRCRSPDRAPTNVRVQPVGIREIRLVWTPLGRNEWNCDRLWYVVKYSADRTQKQGYKNFTSYDSSGSFESEPSTRWTFSIRAENPAGFSPWSTEYFGQTEAGAPGSIRDLRINPLGPTVLLLTWQPPANFRDGISGYDITYKLLSKGLCNERGDREITVSSREPTYNLQGLFPHSRYRISVRAKTNVPGESIMEEVIRCGERRSDGKWIHFLTALAELLGITYLGRKI</sequence>
<reference evidence="4" key="1">
    <citation type="submission" date="2022-11" db="UniProtKB">
        <authorList>
            <consortium name="WormBaseParasite"/>
        </authorList>
    </citation>
    <scope>IDENTIFICATION</scope>
</reference>
<dbReference type="InterPro" id="IPR003961">
    <property type="entry name" value="FN3_dom"/>
</dbReference>
<dbReference type="SUPFAM" id="SSF49265">
    <property type="entry name" value="Fibronectin type III"/>
    <property type="match status" value="4"/>
</dbReference>
<evidence type="ECO:0000259" key="2">
    <source>
        <dbReference type="PROSITE" id="PS50853"/>
    </source>
</evidence>
<dbReference type="Pfam" id="PF00041">
    <property type="entry name" value="fn3"/>
    <property type="match status" value="2"/>
</dbReference>
<dbReference type="InterPro" id="IPR013783">
    <property type="entry name" value="Ig-like_fold"/>
</dbReference>
<dbReference type="InterPro" id="IPR050991">
    <property type="entry name" value="ECM_Regulatory_Proteins"/>
</dbReference>
<proteinExistence type="predicted"/>